<keyword evidence="1" id="KW-1133">Transmembrane helix</keyword>
<keyword evidence="1" id="KW-0812">Transmembrane</keyword>
<evidence type="ECO:0000259" key="3">
    <source>
        <dbReference type="SMART" id="SM00703"/>
    </source>
</evidence>
<dbReference type="PANTHER" id="PTHR11161">
    <property type="entry name" value="O-ACYLTRANSFERASE"/>
    <property type="match status" value="1"/>
</dbReference>
<evidence type="ECO:0000256" key="2">
    <source>
        <dbReference type="SAM" id="SignalP"/>
    </source>
</evidence>
<protein>
    <recommendedName>
        <fullName evidence="3">Nose resistant-to-fluoxetine protein N-terminal domain-containing protein</fullName>
    </recommendedName>
</protein>
<accession>A0A7R8V020</accession>
<dbReference type="AlphaFoldDB" id="A0A7R8V020"/>
<keyword evidence="5" id="KW-1185">Reference proteome</keyword>
<reference evidence="4 5" key="1">
    <citation type="submission" date="2020-11" db="EMBL/GenBank/DDBJ databases">
        <authorList>
            <person name="Wallbank WR R."/>
            <person name="Pardo Diaz C."/>
            <person name="Kozak K."/>
            <person name="Martin S."/>
            <person name="Jiggins C."/>
            <person name="Moest M."/>
            <person name="Warren A I."/>
            <person name="Generalovic N T."/>
            <person name="Byers J.R.P. K."/>
            <person name="Montejo-Kovacevich G."/>
            <person name="Yen C E."/>
        </authorList>
    </citation>
    <scope>NUCLEOTIDE SEQUENCE [LARGE SCALE GENOMIC DNA]</scope>
</reference>
<gene>
    <name evidence="4" type="ORF">HERILL_LOCUS12663</name>
</gene>
<dbReference type="InterPro" id="IPR052728">
    <property type="entry name" value="O2_lipid_transport_reg"/>
</dbReference>
<dbReference type="SMART" id="SM00703">
    <property type="entry name" value="NRF"/>
    <property type="match status" value="1"/>
</dbReference>
<feature type="domain" description="Nose resistant-to-fluoxetine protein N-terminal" evidence="3">
    <location>
        <begin position="62"/>
        <end position="204"/>
    </location>
</feature>
<dbReference type="InParanoid" id="A0A7R8V020"/>
<feature type="transmembrane region" description="Helical" evidence="1">
    <location>
        <begin position="215"/>
        <end position="236"/>
    </location>
</feature>
<feature type="chain" id="PRO_5031485732" description="Nose resistant-to-fluoxetine protein N-terminal domain-containing protein" evidence="2">
    <location>
        <begin position="22"/>
        <end position="321"/>
    </location>
</feature>
<dbReference type="EMBL" id="LR899013">
    <property type="protein sequence ID" value="CAD7090162.1"/>
    <property type="molecule type" value="Genomic_DNA"/>
</dbReference>
<proteinExistence type="predicted"/>
<dbReference type="InterPro" id="IPR006621">
    <property type="entry name" value="Nose-resist-to-fluoxetine_N"/>
</dbReference>
<evidence type="ECO:0000313" key="4">
    <source>
        <dbReference type="EMBL" id="CAD7090162.1"/>
    </source>
</evidence>
<dbReference type="Pfam" id="PF20146">
    <property type="entry name" value="NRF"/>
    <property type="match status" value="1"/>
</dbReference>
<evidence type="ECO:0000313" key="5">
    <source>
        <dbReference type="Proteomes" id="UP000594454"/>
    </source>
</evidence>
<dbReference type="Proteomes" id="UP000594454">
    <property type="component" value="Chromosome 5"/>
</dbReference>
<name>A0A7R8V020_HERIL</name>
<sequence>MVRIGIRCLVVALILSAYVRSEWNFGEIDNLVIAYNDKDLNDSITYQKVKESLYDNPRKFNDTLCVLQFRRIFEGVSKKEKWAEKVMDSWGRVPPSGLYWGRTIDLGHFDECISTAHDFGEENEIFVGQYCIASYPLHVLLHDNLDNQETIKLRNAHPTVFSRGVCVPDACSLDMLDSIFKQFIYNRTKIQVNETMFNAKECTINEVERFNGYDIFALIVFSLVGLLVVLSTFYDIMTGYLNRKRNDLYIIFSIPSNAKKLFNIDPKKGSSSRIECLNGIRFISIVWVVYGHIFATLPNVPIANYKYLWEVSLDCMKMKTN</sequence>
<organism evidence="4 5">
    <name type="scientific">Hermetia illucens</name>
    <name type="common">Black soldier fly</name>
    <dbReference type="NCBI Taxonomy" id="343691"/>
    <lineage>
        <taxon>Eukaryota</taxon>
        <taxon>Metazoa</taxon>
        <taxon>Ecdysozoa</taxon>
        <taxon>Arthropoda</taxon>
        <taxon>Hexapoda</taxon>
        <taxon>Insecta</taxon>
        <taxon>Pterygota</taxon>
        <taxon>Neoptera</taxon>
        <taxon>Endopterygota</taxon>
        <taxon>Diptera</taxon>
        <taxon>Brachycera</taxon>
        <taxon>Stratiomyomorpha</taxon>
        <taxon>Stratiomyidae</taxon>
        <taxon>Hermetiinae</taxon>
        <taxon>Hermetia</taxon>
    </lineage>
</organism>
<keyword evidence="2" id="KW-0732">Signal</keyword>
<dbReference type="PANTHER" id="PTHR11161:SF0">
    <property type="entry name" value="O-ACYLTRANSFERASE LIKE PROTEIN"/>
    <property type="match status" value="1"/>
</dbReference>
<dbReference type="OrthoDB" id="118951at2759"/>
<keyword evidence="1" id="KW-0472">Membrane</keyword>
<feature type="signal peptide" evidence="2">
    <location>
        <begin position="1"/>
        <end position="21"/>
    </location>
</feature>
<evidence type="ECO:0000256" key="1">
    <source>
        <dbReference type="SAM" id="Phobius"/>
    </source>
</evidence>